<dbReference type="CDD" id="cd00685">
    <property type="entry name" value="Trans_IPPS_HT"/>
    <property type="match status" value="1"/>
</dbReference>
<reference evidence="10 11" key="1">
    <citation type="submission" date="2019-10" db="EMBL/GenBank/DDBJ databases">
        <title>Evaluation of single-gene subtyping targets for Pseudomonas.</title>
        <authorList>
            <person name="Reichler S.J."/>
            <person name="Orsi R.H."/>
            <person name="Wiedmann M."/>
            <person name="Martin N.H."/>
            <person name="Murphy S.I."/>
        </authorList>
    </citation>
    <scope>NUCLEOTIDE SEQUENCE [LARGE SCALE GENOMIC DNA]</scope>
    <source>
        <strain evidence="7 12">FSL R10-0802</strain>
        <strain evidence="8 11">FSL R10-1594</strain>
        <strain evidence="9 10">FSL R10-1984</strain>
    </source>
</reference>
<dbReference type="PANTHER" id="PTHR12001:SF69">
    <property type="entry name" value="ALL TRANS-POLYPRENYL-DIPHOSPHATE SYNTHASE PDSS1"/>
    <property type="match status" value="1"/>
</dbReference>
<dbReference type="InterPro" id="IPR008949">
    <property type="entry name" value="Isoprenoid_synthase_dom_sf"/>
</dbReference>
<proteinExistence type="inferred from homology"/>
<dbReference type="Proteomes" id="UP000713985">
    <property type="component" value="Unassembled WGS sequence"/>
</dbReference>
<dbReference type="InterPro" id="IPR000092">
    <property type="entry name" value="Polyprenyl_synt"/>
</dbReference>
<dbReference type="OrthoDB" id="9805316at2"/>
<dbReference type="EMBL" id="WIWP01000002">
    <property type="protein sequence ID" value="MQT24637.1"/>
    <property type="molecule type" value="Genomic_DNA"/>
</dbReference>
<dbReference type="AlphaFoldDB" id="A0A6G1W0T3"/>
<evidence type="ECO:0000313" key="8">
    <source>
        <dbReference type="EMBL" id="MQU15081.1"/>
    </source>
</evidence>
<evidence type="ECO:0000313" key="7">
    <source>
        <dbReference type="EMBL" id="MQT24637.1"/>
    </source>
</evidence>
<dbReference type="PROSITE" id="PS00444">
    <property type="entry name" value="POLYPRENYL_SYNTHASE_2"/>
    <property type="match status" value="1"/>
</dbReference>
<evidence type="ECO:0000256" key="4">
    <source>
        <dbReference type="ARBA" id="ARBA00022723"/>
    </source>
</evidence>
<keyword evidence="12" id="KW-1185">Reference proteome</keyword>
<dbReference type="GO" id="GO:0004659">
    <property type="term" value="F:prenyltransferase activity"/>
    <property type="evidence" value="ECO:0007669"/>
    <property type="project" value="InterPro"/>
</dbReference>
<name>A0A6G1W0T3_9PSED</name>
<dbReference type="SUPFAM" id="SSF48576">
    <property type="entry name" value="Terpenoid synthases"/>
    <property type="match status" value="1"/>
</dbReference>
<evidence type="ECO:0000256" key="6">
    <source>
        <dbReference type="RuleBase" id="RU004466"/>
    </source>
</evidence>
<comment type="caution">
    <text evidence="9">The sequence shown here is derived from an EMBL/GenBank/DDBJ whole genome shotgun (WGS) entry which is preliminary data.</text>
</comment>
<dbReference type="GO" id="GO:0008299">
    <property type="term" value="P:isoprenoid biosynthetic process"/>
    <property type="evidence" value="ECO:0007669"/>
    <property type="project" value="InterPro"/>
</dbReference>
<sequence length="356" mass="39256">MADKLVPAPDGESPFTLICEGLLADDLPQFRHEIELALHAQADYLTDIEYQMFKGGKKIRPIVMLLAARMIAGGAPLNPKVYKGSASLEMLHVATLIHDDIVDEAQLRRGVPSVSAARGIKTALLVGDLQFVQALRGFAQNVETERDMGLVRLVLDTAFDICRGELDELDRTLPADIDSALARYYQTIDRKTSELFRLACHAGVELAGGRLRDARRAGFFGRSLGRAFQIMDDVLDLVEYEGSAGKENGVDLTQGRLALPVLFALQSLGQEHAIAQALRGEITLCGEALEQAIDDLRDSGAIDRAYVHARREAYQAIFYLKGFAPSPYRSALEDLVRYVVDRPLNPAIIYKVEVYP</sequence>
<comment type="cofactor">
    <cofactor evidence="1">
        <name>Mg(2+)</name>
        <dbReference type="ChEBI" id="CHEBI:18420"/>
    </cofactor>
</comment>
<keyword evidence="5" id="KW-0460">Magnesium</keyword>
<comment type="similarity">
    <text evidence="2 6">Belongs to the FPP/GGPP synthase family.</text>
</comment>
<accession>A0A6G1W0T3</accession>
<dbReference type="Pfam" id="PF00348">
    <property type="entry name" value="polyprenyl_synt"/>
    <property type="match status" value="1"/>
</dbReference>
<dbReference type="Proteomes" id="UP000437970">
    <property type="component" value="Unassembled WGS sequence"/>
</dbReference>
<dbReference type="EMBL" id="WIVT01000001">
    <property type="protein sequence ID" value="MQU15081.1"/>
    <property type="molecule type" value="Genomic_DNA"/>
</dbReference>
<keyword evidence="4" id="KW-0479">Metal-binding</keyword>
<dbReference type="Proteomes" id="UP000443000">
    <property type="component" value="Unassembled WGS sequence"/>
</dbReference>
<dbReference type="InterPro" id="IPR033749">
    <property type="entry name" value="Polyprenyl_synt_CS"/>
</dbReference>
<evidence type="ECO:0000256" key="1">
    <source>
        <dbReference type="ARBA" id="ARBA00001946"/>
    </source>
</evidence>
<dbReference type="PANTHER" id="PTHR12001">
    <property type="entry name" value="GERANYLGERANYL PYROPHOSPHATE SYNTHASE"/>
    <property type="match status" value="1"/>
</dbReference>
<organism evidence="9 10">
    <name type="scientific">Pseudomonas helleri</name>
    <dbReference type="NCBI Taxonomy" id="1608996"/>
    <lineage>
        <taxon>Bacteria</taxon>
        <taxon>Pseudomonadati</taxon>
        <taxon>Pseudomonadota</taxon>
        <taxon>Gammaproteobacteria</taxon>
        <taxon>Pseudomonadales</taxon>
        <taxon>Pseudomonadaceae</taxon>
        <taxon>Pseudomonas</taxon>
    </lineage>
</organism>
<evidence type="ECO:0000313" key="12">
    <source>
        <dbReference type="Proteomes" id="UP000713985"/>
    </source>
</evidence>
<dbReference type="GO" id="GO:0046872">
    <property type="term" value="F:metal ion binding"/>
    <property type="evidence" value="ECO:0007669"/>
    <property type="project" value="UniProtKB-KW"/>
</dbReference>
<evidence type="ECO:0000313" key="11">
    <source>
        <dbReference type="Proteomes" id="UP000443000"/>
    </source>
</evidence>
<dbReference type="Gene3D" id="1.10.600.10">
    <property type="entry name" value="Farnesyl Diphosphate Synthase"/>
    <property type="match status" value="1"/>
</dbReference>
<dbReference type="EMBL" id="WIVW01000003">
    <property type="protein sequence ID" value="MQU25871.1"/>
    <property type="molecule type" value="Genomic_DNA"/>
</dbReference>
<evidence type="ECO:0000313" key="9">
    <source>
        <dbReference type="EMBL" id="MQU25871.1"/>
    </source>
</evidence>
<evidence type="ECO:0000256" key="2">
    <source>
        <dbReference type="ARBA" id="ARBA00006706"/>
    </source>
</evidence>
<evidence type="ECO:0000256" key="3">
    <source>
        <dbReference type="ARBA" id="ARBA00022679"/>
    </source>
</evidence>
<dbReference type="SFLD" id="SFLDS00005">
    <property type="entry name" value="Isoprenoid_Synthase_Type_I"/>
    <property type="match status" value="1"/>
</dbReference>
<evidence type="ECO:0000313" key="10">
    <source>
        <dbReference type="Proteomes" id="UP000437970"/>
    </source>
</evidence>
<keyword evidence="3 6" id="KW-0808">Transferase</keyword>
<dbReference type="PROSITE" id="PS00723">
    <property type="entry name" value="POLYPRENYL_SYNTHASE_1"/>
    <property type="match status" value="1"/>
</dbReference>
<gene>
    <name evidence="8" type="ORF">GHN41_01300</name>
    <name evidence="7" type="ORF">GHN94_02165</name>
    <name evidence="9" type="ORF">GHO29_05165</name>
</gene>
<evidence type="ECO:0000256" key="5">
    <source>
        <dbReference type="ARBA" id="ARBA00022842"/>
    </source>
</evidence>
<protein>
    <submittedName>
        <fullName evidence="9">Polyprenyl synthetase family protein</fullName>
    </submittedName>
</protein>